<evidence type="ECO:0000256" key="4">
    <source>
        <dbReference type="ARBA" id="ARBA00022598"/>
    </source>
</evidence>
<dbReference type="NCBIfam" id="TIGR00575">
    <property type="entry name" value="dnlj"/>
    <property type="match status" value="1"/>
</dbReference>
<evidence type="ECO:0000256" key="14">
    <source>
        <dbReference type="ARBA" id="ARBA00060881"/>
    </source>
</evidence>
<dbReference type="GO" id="GO:0003677">
    <property type="term" value="F:DNA binding"/>
    <property type="evidence" value="ECO:0007669"/>
    <property type="project" value="InterPro"/>
</dbReference>
<keyword evidence="7 15" id="KW-0227">DNA damage</keyword>
<dbReference type="PROSITE" id="PS01056">
    <property type="entry name" value="DNA_LIGASE_N2"/>
    <property type="match status" value="1"/>
</dbReference>
<dbReference type="PIRSF" id="PIRSF001604">
    <property type="entry name" value="LigA"/>
    <property type="match status" value="1"/>
</dbReference>
<dbReference type="SMART" id="SM00278">
    <property type="entry name" value="HhH1"/>
    <property type="match status" value="3"/>
</dbReference>
<keyword evidence="9 15" id="KW-0460">Magnesium</keyword>
<dbReference type="InterPro" id="IPR018239">
    <property type="entry name" value="DNA_ligase_AS"/>
</dbReference>
<evidence type="ECO:0000256" key="2">
    <source>
        <dbReference type="ARBA" id="ARBA00012722"/>
    </source>
</evidence>
<dbReference type="PROSITE" id="PS01055">
    <property type="entry name" value="DNA_LIGASE_N1"/>
    <property type="match status" value="1"/>
</dbReference>
<dbReference type="Proteomes" id="UP000277864">
    <property type="component" value="Unassembled WGS sequence"/>
</dbReference>
<dbReference type="GO" id="GO:0005829">
    <property type="term" value="C:cytosol"/>
    <property type="evidence" value="ECO:0007669"/>
    <property type="project" value="TreeGrafter"/>
</dbReference>
<evidence type="ECO:0000313" key="19">
    <source>
        <dbReference type="Proteomes" id="UP000277864"/>
    </source>
</evidence>
<dbReference type="Pfam" id="PF01653">
    <property type="entry name" value="DNA_ligase_aden"/>
    <property type="match status" value="1"/>
</dbReference>
<dbReference type="SUPFAM" id="SSF47781">
    <property type="entry name" value="RuvA domain 2-like"/>
    <property type="match status" value="1"/>
</dbReference>
<dbReference type="InterPro" id="IPR004150">
    <property type="entry name" value="NAD_DNA_ligase_OB"/>
</dbReference>
<dbReference type="EC" id="6.5.1.2" evidence="2 15"/>
<feature type="binding site" evidence="15">
    <location>
        <position position="404"/>
    </location>
    <ligand>
        <name>Zn(2+)</name>
        <dbReference type="ChEBI" id="CHEBI:29105"/>
    </ligand>
</feature>
<dbReference type="Gene3D" id="1.10.287.610">
    <property type="entry name" value="Helix hairpin bin"/>
    <property type="match status" value="1"/>
</dbReference>
<keyword evidence="5 15" id="KW-0235">DNA replication</keyword>
<dbReference type="AlphaFoldDB" id="A0A429Z4X6"/>
<gene>
    <name evidence="15 18" type="primary">ligA</name>
    <name evidence="18" type="ORF">C7P63_09095</name>
</gene>
<dbReference type="SUPFAM" id="SSF52113">
    <property type="entry name" value="BRCT domain"/>
    <property type="match status" value="1"/>
</dbReference>
<evidence type="ECO:0000256" key="5">
    <source>
        <dbReference type="ARBA" id="ARBA00022705"/>
    </source>
</evidence>
<feature type="binding site" evidence="15">
    <location>
        <position position="427"/>
    </location>
    <ligand>
        <name>Zn(2+)</name>
        <dbReference type="ChEBI" id="CHEBI:29105"/>
    </ligand>
</feature>
<keyword evidence="19" id="KW-1185">Reference proteome</keyword>
<dbReference type="CDD" id="cd00114">
    <property type="entry name" value="LIGANc"/>
    <property type="match status" value="1"/>
</dbReference>
<evidence type="ECO:0000256" key="13">
    <source>
        <dbReference type="ARBA" id="ARBA00034005"/>
    </source>
</evidence>
<evidence type="ECO:0000256" key="12">
    <source>
        <dbReference type="ARBA" id="ARBA00023211"/>
    </source>
</evidence>
<evidence type="ECO:0000256" key="15">
    <source>
        <dbReference type="HAMAP-Rule" id="MF_01588"/>
    </source>
</evidence>
<dbReference type="PANTHER" id="PTHR23389">
    <property type="entry name" value="CHROMOSOME TRANSMISSION FIDELITY FACTOR 18"/>
    <property type="match status" value="1"/>
</dbReference>
<comment type="catalytic activity">
    <reaction evidence="13 15 16">
        <text>NAD(+) + (deoxyribonucleotide)n-3'-hydroxyl + 5'-phospho-(deoxyribonucleotide)m = (deoxyribonucleotide)n+m + AMP + beta-nicotinamide D-nucleotide.</text>
        <dbReference type="EC" id="6.5.1.2"/>
    </reaction>
</comment>
<dbReference type="Pfam" id="PF14520">
    <property type="entry name" value="HHH_5"/>
    <property type="match status" value="1"/>
</dbReference>
<reference evidence="18 19" key="1">
    <citation type="submission" date="2018-03" db="EMBL/GenBank/DDBJ databases">
        <authorList>
            <person name="Gulvik C.A."/>
        </authorList>
    </citation>
    <scope>NUCLEOTIDE SEQUENCE [LARGE SCALE GENOMIC DNA]</scope>
    <source>
        <strain evidence="18 19">JCM 31581</strain>
    </source>
</reference>
<dbReference type="NCBIfam" id="NF005932">
    <property type="entry name" value="PRK07956.1"/>
    <property type="match status" value="1"/>
</dbReference>
<keyword evidence="8 15" id="KW-0862">Zinc</keyword>
<feature type="binding site" evidence="15">
    <location>
        <position position="310"/>
    </location>
    <ligand>
        <name>NAD(+)</name>
        <dbReference type="ChEBI" id="CHEBI:57540"/>
    </ligand>
</feature>
<evidence type="ECO:0000256" key="8">
    <source>
        <dbReference type="ARBA" id="ARBA00022833"/>
    </source>
</evidence>
<dbReference type="FunFam" id="1.10.150.20:FF:000006">
    <property type="entry name" value="DNA ligase"/>
    <property type="match status" value="1"/>
</dbReference>
<feature type="binding site" evidence="15">
    <location>
        <position position="170"/>
    </location>
    <ligand>
        <name>NAD(+)</name>
        <dbReference type="ChEBI" id="CHEBI:57540"/>
    </ligand>
</feature>
<dbReference type="GO" id="GO:0006260">
    <property type="term" value="P:DNA replication"/>
    <property type="evidence" value="ECO:0007669"/>
    <property type="project" value="UniProtKB-KW"/>
</dbReference>
<evidence type="ECO:0000259" key="17">
    <source>
        <dbReference type="PROSITE" id="PS50172"/>
    </source>
</evidence>
<dbReference type="GO" id="GO:0046872">
    <property type="term" value="F:metal ion binding"/>
    <property type="evidence" value="ECO:0007669"/>
    <property type="project" value="UniProtKB-KW"/>
</dbReference>
<keyword evidence="12 15" id="KW-0464">Manganese</keyword>
<dbReference type="SMART" id="SM00532">
    <property type="entry name" value="LIGANc"/>
    <property type="match status" value="1"/>
</dbReference>
<name>A0A429Z4X6_9ENTE</name>
<dbReference type="InterPro" id="IPR036420">
    <property type="entry name" value="BRCT_dom_sf"/>
</dbReference>
<comment type="caution">
    <text evidence="18">The sequence shown here is derived from an EMBL/GenBank/DDBJ whole genome shotgun (WGS) entry which is preliminary data.</text>
</comment>
<dbReference type="RefSeq" id="WP_125943838.1">
    <property type="nucleotide sequence ID" value="NZ_PXZH01000006.1"/>
</dbReference>
<dbReference type="FunFam" id="1.10.150.20:FF:000007">
    <property type="entry name" value="DNA ligase"/>
    <property type="match status" value="1"/>
</dbReference>
<dbReference type="Pfam" id="PF03120">
    <property type="entry name" value="OB_DNA_ligase"/>
    <property type="match status" value="1"/>
</dbReference>
<dbReference type="EMBL" id="PXZH01000006">
    <property type="protein sequence ID" value="RST88745.1"/>
    <property type="molecule type" value="Genomic_DNA"/>
</dbReference>
<feature type="active site" description="N6-AMP-lysine intermediate" evidence="15">
    <location>
        <position position="115"/>
    </location>
</feature>
<sequence length="676" mass="75260">MEVTEAKKKVLELRKTLKQYAYEYYVKDTPSVEDHIYDKLYHELVSLEQAFPELVTSDSITQRVGGIVLDGFSKVTHTHPMLSLSNAFNQADLEAFDTRIKKLTDQPFSYICELKIDGLAVSARYENGVFVQGATRGDGRIGEDITENLKTIHSIPLTLPEPISIEVRGECYMPKRSFVALNKARDEEGLPVFANPRNAAAGSLRQLDSKVAAKRNLSTFMYQVVEPAQYQVHTQSEVLNYVDYLGFQTNPERKKCLSITEVWEFIETYQEKRHQLPYEIDGIVIKVDEFSAQEEIGYTVKAPKWAIAYKFPAEEAETVIREIEWTIGRTGVVTPTAVMDPVTLAGTTVARATLHNIDFIKEKDVRLEDTVIIHKAGDIIPEVSRVLVEKRTAESEDYLAPTHCPVCENELVHLDGEVALRCMNPNCPAQIKEGLAHFASRNAMNIEGLGPRIIEQLYDHSLVKDVADLYTLTETDLLTLDKIKEKSANNLLTAIQASKENSLEKLLFGLGIRHVGAKASQIIASHFGTLEKLMASTVEEITQLDTIGEIIGESIMTYFSQEEVKKLIGKLQAAGVNLTYLGVTQEELAQVDSPFKGKTIVLTGKLVKYNRTDAKENIQALGGKVTGSVSKKTDLVIAGSDAGSKLTKAESLNIEIWSEDDMIQAIEGVLNNEKNN</sequence>
<dbReference type="CDD" id="cd17748">
    <property type="entry name" value="BRCT_DNA_ligase_like"/>
    <property type="match status" value="1"/>
</dbReference>
<feature type="domain" description="BRCT" evidence="17">
    <location>
        <begin position="590"/>
        <end position="667"/>
    </location>
</feature>
<evidence type="ECO:0000256" key="16">
    <source>
        <dbReference type="RuleBase" id="RU000618"/>
    </source>
</evidence>
<evidence type="ECO:0000256" key="7">
    <source>
        <dbReference type="ARBA" id="ARBA00022763"/>
    </source>
</evidence>
<feature type="binding site" evidence="15">
    <location>
        <begin position="34"/>
        <end position="38"/>
    </location>
    <ligand>
        <name>NAD(+)</name>
        <dbReference type="ChEBI" id="CHEBI:57540"/>
    </ligand>
</feature>
<keyword evidence="4 15" id="KW-0436">Ligase</keyword>
<comment type="similarity">
    <text evidence="14 15">Belongs to the NAD-dependent DNA ligase family. LigA subfamily.</text>
</comment>
<comment type="cofactor">
    <cofactor evidence="15">
        <name>Mg(2+)</name>
        <dbReference type="ChEBI" id="CHEBI:18420"/>
    </cofactor>
    <cofactor evidence="15">
        <name>Mn(2+)</name>
        <dbReference type="ChEBI" id="CHEBI:29035"/>
    </cofactor>
</comment>
<dbReference type="Pfam" id="PF00533">
    <property type="entry name" value="BRCT"/>
    <property type="match status" value="1"/>
</dbReference>
<dbReference type="Pfam" id="PF12826">
    <property type="entry name" value="HHH_2"/>
    <property type="match status" value="1"/>
</dbReference>
<feature type="binding site" evidence="15">
    <location>
        <position position="136"/>
    </location>
    <ligand>
        <name>NAD(+)</name>
        <dbReference type="ChEBI" id="CHEBI:57540"/>
    </ligand>
</feature>
<keyword evidence="6 15" id="KW-0479">Metal-binding</keyword>
<dbReference type="SUPFAM" id="SSF50249">
    <property type="entry name" value="Nucleic acid-binding proteins"/>
    <property type="match status" value="1"/>
</dbReference>
<keyword evidence="11 15" id="KW-0234">DNA repair</keyword>
<dbReference type="InterPro" id="IPR013840">
    <property type="entry name" value="DNAligase_N"/>
</dbReference>
<dbReference type="Gene3D" id="1.10.150.20">
    <property type="entry name" value="5' to 3' exonuclease, C-terminal subdomain"/>
    <property type="match status" value="2"/>
</dbReference>
<dbReference type="InterPro" id="IPR004149">
    <property type="entry name" value="Znf_DNAligase_C4"/>
</dbReference>
<dbReference type="InterPro" id="IPR013839">
    <property type="entry name" value="DNAligase_adenylation"/>
</dbReference>
<dbReference type="Gene3D" id="3.40.50.10190">
    <property type="entry name" value="BRCT domain"/>
    <property type="match status" value="1"/>
</dbReference>
<evidence type="ECO:0000256" key="9">
    <source>
        <dbReference type="ARBA" id="ARBA00022842"/>
    </source>
</evidence>
<comment type="function">
    <text evidence="1 15">DNA ligase that catalyzes the formation of phosphodiester linkages between 5'-phosphoryl and 3'-hydroxyl groups in double-stranded DNA using NAD as a coenzyme and as the energy source for the reaction. It is essential for DNA replication and repair of damaged DNA.</text>
</comment>
<feature type="binding site" evidence="15">
    <location>
        <position position="113"/>
    </location>
    <ligand>
        <name>NAD(+)</name>
        <dbReference type="ChEBI" id="CHEBI:57540"/>
    </ligand>
</feature>
<organism evidence="18 19">
    <name type="scientific">Vagococcus humatus</name>
    <dbReference type="NCBI Taxonomy" id="1889241"/>
    <lineage>
        <taxon>Bacteria</taxon>
        <taxon>Bacillati</taxon>
        <taxon>Bacillota</taxon>
        <taxon>Bacilli</taxon>
        <taxon>Lactobacillales</taxon>
        <taxon>Enterococcaceae</taxon>
        <taxon>Vagococcus</taxon>
    </lineage>
</organism>
<dbReference type="GO" id="GO:0006281">
    <property type="term" value="P:DNA repair"/>
    <property type="evidence" value="ECO:0007669"/>
    <property type="project" value="UniProtKB-KW"/>
</dbReference>
<proteinExistence type="inferred from homology"/>
<dbReference type="InterPro" id="IPR001357">
    <property type="entry name" value="BRCT_dom"/>
</dbReference>
<dbReference type="InterPro" id="IPR001679">
    <property type="entry name" value="DNA_ligase"/>
</dbReference>
<evidence type="ECO:0000313" key="18">
    <source>
        <dbReference type="EMBL" id="RST88745.1"/>
    </source>
</evidence>
<protein>
    <recommendedName>
        <fullName evidence="3 15">DNA ligase</fullName>
        <ecNumber evidence="2 15">6.5.1.2</ecNumber>
    </recommendedName>
    <alternativeName>
        <fullName evidence="15">Polydeoxyribonucleotide synthase [NAD(+)]</fullName>
    </alternativeName>
</protein>
<evidence type="ECO:0000256" key="6">
    <source>
        <dbReference type="ARBA" id="ARBA00022723"/>
    </source>
</evidence>
<dbReference type="InterPro" id="IPR010994">
    <property type="entry name" value="RuvA_2-like"/>
</dbReference>
<feature type="binding site" evidence="15">
    <location>
        <position position="422"/>
    </location>
    <ligand>
        <name>Zn(2+)</name>
        <dbReference type="ChEBI" id="CHEBI:29105"/>
    </ligand>
</feature>
<dbReference type="SMART" id="SM00292">
    <property type="entry name" value="BRCT"/>
    <property type="match status" value="1"/>
</dbReference>
<dbReference type="PROSITE" id="PS50172">
    <property type="entry name" value="BRCT"/>
    <property type="match status" value="1"/>
</dbReference>
<dbReference type="InterPro" id="IPR012340">
    <property type="entry name" value="NA-bd_OB-fold"/>
</dbReference>
<evidence type="ECO:0000256" key="3">
    <source>
        <dbReference type="ARBA" id="ARBA00013308"/>
    </source>
</evidence>
<evidence type="ECO:0000256" key="1">
    <source>
        <dbReference type="ARBA" id="ARBA00004067"/>
    </source>
</evidence>
<dbReference type="HAMAP" id="MF_01588">
    <property type="entry name" value="DNA_ligase_A"/>
    <property type="match status" value="1"/>
</dbReference>
<dbReference type="Gene3D" id="3.30.470.30">
    <property type="entry name" value="DNA ligase/mRNA capping enzyme"/>
    <property type="match status" value="1"/>
</dbReference>
<dbReference type="Gene3D" id="2.40.50.140">
    <property type="entry name" value="Nucleic acid-binding proteins"/>
    <property type="match status" value="1"/>
</dbReference>
<accession>A0A429Z4X6</accession>
<dbReference type="SUPFAM" id="SSF56091">
    <property type="entry name" value="DNA ligase/mRNA capping enzyme, catalytic domain"/>
    <property type="match status" value="1"/>
</dbReference>
<feature type="binding site" evidence="15">
    <location>
        <position position="407"/>
    </location>
    <ligand>
        <name>Zn(2+)</name>
        <dbReference type="ChEBI" id="CHEBI:29105"/>
    </ligand>
</feature>
<evidence type="ECO:0000256" key="10">
    <source>
        <dbReference type="ARBA" id="ARBA00023027"/>
    </source>
</evidence>
<dbReference type="FunFam" id="2.40.50.140:FF:000012">
    <property type="entry name" value="DNA ligase"/>
    <property type="match status" value="1"/>
</dbReference>
<evidence type="ECO:0000256" key="11">
    <source>
        <dbReference type="ARBA" id="ARBA00023204"/>
    </source>
</evidence>
<keyword evidence="10 15" id="KW-0520">NAD</keyword>
<dbReference type="PANTHER" id="PTHR23389:SF9">
    <property type="entry name" value="DNA LIGASE"/>
    <property type="match status" value="1"/>
</dbReference>
<dbReference type="InterPro" id="IPR003583">
    <property type="entry name" value="Hlx-hairpin-Hlx_DNA-bd_motif"/>
</dbReference>
<dbReference type="GO" id="GO:0003911">
    <property type="term" value="F:DNA ligase (NAD+) activity"/>
    <property type="evidence" value="ECO:0007669"/>
    <property type="project" value="UniProtKB-UniRule"/>
</dbReference>
<dbReference type="OrthoDB" id="9759736at2"/>
<dbReference type="Gene3D" id="6.20.10.30">
    <property type="match status" value="1"/>
</dbReference>
<dbReference type="FunFam" id="3.30.470.30:FF:000001">
    <property type="entry name" value="DNA ligase"/>
    <property type="match status" value="1"/>
</dbReference>
<dbReference type="Pfam" id="PF03119">
    <property type="entry name" value="DNA_ligase_ZBD"/>
    <property type="match status" value="1"/>
</dbReference>
<dbReference type="InterPro" id="IPR033136">
    <property type="entry name" value="DNA_ligase_CS"/>
</dbReference>
<feature type="binding site" evidence="15">
    <location>
        <position position="286"/>
    </location>
    <ligand>
        <name>NAD(+)</name>
        <dbReference type="ChEBI" id="CHEBI:57540"/>
    </ligand>
</feature>
<dbReference type="InterPro" id="IPR041663">
    <property type="entry name" value="DisA/LigA_HHH"/>
</dbReference>
<feature type="binding site" evidence="15">
    <location>
        <begin position="83"/>
        <end position="84"/>
    </location>
    <ligand>
        <name>NAD(+)</name>
        <dbReference type="ChEBI" id="CHEBI:57540"/>
    </ligand>
</feature>